<dbReference type="PROSITE" id="PS51257">
    <property type="entry name" value="PROKAR_LIPOPROTEIN"/>
    <property type="match status" value="1"/>
</dbReference>
<dbReference type="PANTHER" id="PTHR38593:SF1">
    <property type="entry name" value="BLR2558 PROTEIN"/>
    <property type="match status" value="1"/>
</dbReference>
<dbReference type="Proteomes" id="UP001596958">
    <property type="component" value="Unassembled WGS sequence"/>
</dbReference>
<evidence type="ECO:0000313" key="4">
    <source>
        <dbReference type="Proteomes" id="UP001596958"/>
    </source>
</evidence>
<evidence type="ECO:0000313" key="3">
    <source>
        <dbReference type="EMBL" id="MFD0751087.1"/>
    </source>
</evidence>
<dbReference type="InterPro" id="IPR012347">
    <property type="entry name" value="Ferritin-like"/>
</dbReference>
<feature type="signal peptide" evidence="1">
    <location>
        <begin position="1"/>
        <end position="20"/>
    </location>
</feature>
<name>A0ABW2YX56_9SPHI</name>
<evidence type="ECO:0000256" key="1">
    <source>
        <dbReference type="SAM" id="SignalP"/>
    </source>
</evidence>
<organism evidence="3 4">
    <name type="scientific">Mucilaginibacter calamicampi</name>
    <dbReference type="NCBI Taxonomy" id="1302352"/>
    <lineage>
        <taxon>Bacteria</taxon>
        <taxon>Pseudomonadati</taxon>
        <taxon>Bacteroidota</taxon>
        <taxon>Sphingobacteriia</taxon>
        <taxon>Sphingobacteriales</taxon>
        <taxon>Sphingobacteriaceae</taxon>
        <taxon>Mucilaginibacter</taxon>
    </lineage>
</organism>
<reference evidence="4" key="1">
    <citation type="journal article" date="2019" name="Int. J. Syst. Evol. Microbiol.">
        <title>The Global Catalogue of Microorganisms (GCM) 10K type strain sequencing project: providing services to taxonomists for standard genome sequencing and annotation.</title>
        <authorList>
            <consortium name="The Broad Institute Genomics Platform"/>
            <consortium name="The Broad Institute Genome Sequencing Center for Infectious Disease"/>
            <person name="Wu L."/>
            <person name="Ma J."/>
        </authorList>
    </citation>
    <scope>NUCLEOTIDE SEQUENCE [LARGE SCALE GENOMIC DNA]</scope>
    <source>
        <strain evidence="4">CCUG 63418</strain>
    </source>
</reference>
<gene>
    <name evidence="3" type="ORF">ACFQZS_13105</name>
</gene>
<accession>A0ABW2YX56</accession>
<comment type="caution">
    <text evidence="3">The sequence shown here is derived from an EMBL/GenBank/DDBJ whole genome shotgun (WGS) entry which is preliminary data.</text>
</comment>
<dbReference type="RefSeq" id="WP_377100939.1">
    <property type="nucleotide sequence ID" value="NZ_JBHTHU010000010.1"/>
</dbReference>
<dbReference type="PANTHER" id="PTHR38593">
    <property type="entry name" value="BLR2558 PROTEIN"/>
    <property type="match status" value="1"/>
</dbReference>
<keyword evidence="1" id="KW-0732">Signal</keyword>
<sequence length="181" mass="20437">MRRIKCVLALIGICILISCNQDTPEESTPVVKKPLMVVEKVDADFIVTVNDIVNAEIAAGKLAMAKGTDKRIKNFGRIMVKDYTKGLAKLDKLSKTKRIPLPDSLSNEAKQKIDGLNNMNGKDFDRAYIEYIELDHKRAITIFEQAQKNCFDKEIKATARKGILVFKRHLEAIFSIQDSMH</sequence>
<keyword evidence="4" id="KW-1185">Reference proteome</keyword>
<feature type="chain" id="PRO_5047186826" evidence="1">
    <location>
        <begin position="21"/>
        <end position="181"/>
    </location>
</feature>
<dbReference type="InterPro" id="IPR025419">
    <property type="entry name" value="DUF4142"/>
</dbReference>
<evidence type="ECO:0000259" key="2">
    <source>
        <dbReference type="Pfam" id="PF13628"/>
    </source>
</evidence>
<protein>
    <submittedName>
        <fullName evidence="3">DUF4142 domain-containing protein</fullName>
    </submittedName>
</protein>
<feature type="domain" description="DUF4142" evidence="2">
    <location>
        <begin position="42"/>
        <end position="173"/>
    </location>
</feature>
<dbReference type="Pfam" id="PF13628">
    <property type="entry name" value="DUF4142"/>
    <property type="match status" value="1"/>
</dbReference>
<dbReference type="Gene3D" id="1.20.1260.10">
    <property type="match status" value="1"/>
</dbReference>
<proteinExistence type="predicted"/>
<dbReference type="EMBL" id="JBHTHU010000010">
    <property type="protein sequence ID" value="MFD0751087.1"/>
    <property type="molecule type" value="Genomic_DNA"/>
</dbReference>